<keyword evidence="3" id="KW-1185">Reference proteome</keyword>
<dbReference type="Gene3D" id="2.40.50.180">
    <property type="entry name" value="CheA-289, Domain 4"/>
    <property type="match status" value="1"/>
</dbReference>
<organism evidence="2 3">
    <name type="scientific">Rheinheimera marina</name>
    <dbReference type="NCBI Taxonomy" id="1774958"/>
    <lineage>
        <taxon>Bacteria</taxon>
        <taxon>Pseudomonadati</taxon>
        <taxon>Pseudomonadota</taxon>
        <taxon>Gammaproteobacteria</taxon>
        <taxon>Chromatiales</taxon>
        <taxon>Chromatiaceae</taxon>
        <taxon>Rheinheimera</taxon>
    </lineage>
</organism>
<comment type="caution">
    <text evidence="2">The sequence shown here is derived from an EMBL/GenBank/DDBJ whole genome shotgun (WGS) entry which is preliminary data.</text>
</comment>
<gene>
    <name evidence="2" type="ORF">ACFO3I_01705</name>
</gene>
<accession>A0ABV9JHF1</accession>
<dbReference type="PANTHER" id="PTHR22617:SF43">
    <property type="entry name" value="PROTEIN PILI"/>
    <property type="match status" value="1"/>
</dbReference>
<dbReference type="SMART" id="SM00260">
    <property type="entry name" value="CheW"/>
    <property type="match status" value="1"/>
</dbReference>
<name>A0ABV9JHF1_9GAMM</name>
<evidence type="ECO:0000313" key="2">
    <source>
        <dbReference type="EMBL" id="MFC4653731.1"/>
    </source>
</evidence>
<dbReference type="SUPFAM" id="SSF50341">
    <property type="entry name" value="CheW-like"/>
    <property type="match status" value="1"/>
</dbReference>
<dbReference type="EMBL" id="JBHSGB010000001">
    <property type="protein sequence ID" value="MFC4653731.1"/>
    <property type="molecule type" value="Genomic_DNA"/>
</dbReference>
<sequence>MASSAAEASRLHLLFRLQHDLYAIQATEIEVVLRRPTLKQCPGAPVWVAGLLHYQGTSVPVLDLYQRLLQREADWKTSTRLVLVHYKSQLLGLLLEQVHRFERLSDQHWHDSRLLLPDSKYLGQVQQHEALGLIQQVQLAELLPGDVLKVLYPQAQT</sequence>
<dbReference type="PANTHER" id="PTHR22617">
    <property type="entry name" value="CHEMOTAXIS SENSOR HISTIDINE KINASE-RELATED"/>
    <property type="match status" value="1"/>
</dbReference>
<dbReference type="InterPro" id="IPR002545">
    <property type="entry name" value="CheW-lke_dom"/>
</dbReference>
<evidence type="ECO:0000259" key="1">
    <source>
        <dbReference type="PROSITE" id="PS50851"/>
    </source>
</evidence>
<proteinExistence type="predicted"/>
<dbReference type="RefSeq" id="WP_377331235.1">
    <property type="nucleotide sequence ID" value="NZ_JBHSGB010000001.1"/>
</dbReference>
<dbReference type="Gene3D" id="2.30.30.40">
    <property type="entry name" value="SH3 Domains"/>
    <property type="match status" value="1"/>
</dbReference>
<dbReference type="Proteomes" id="UP001595962">
    <property type="component" value="Unassembled WGS sequence"/>
</dbReference>
<dbReference type="PROSITE" id="PS50851">
    <property type="entry name" value="CHEW"/>
    <property type="match status" value="1"/>
</dbReference>
<protein>
    <submittedName>
        <fullName evidence="2">Chemotaxis protein CheW</fullName>
    </submittedName>
</protein>
<evidence type="ECO:0000313" key="3">
    <source>
        <dbReference type="Proteomes" id="UP001595962"/>
    </source>
</evidence>
<dbReference type="InterPro" id="IPR039315">
    <property type="entry name" value="CheW"/>
</dbReference>
<reference evidence="3" key="1">
    <citation type="journal article" date="2019" name="Int. J. Syst. Evol. Microbiol.">
        <title>The Global Catalogue of Microorganisms (GCM) 10K type strain sequencing project: providing services to taxonomists for standard genome sequencing and annotation.</title>
        <authorList>
            <consortium name="The Broad Institute Genomics Platform"/>
            <consortium name="The Broad Institute Genome Sequencing Center for Infectious Disease"/>
            <person name="Wu L."/>
            <person name="Ma J."/>
        </authorList>
    </citation>
    <scope>NUCLEOTIDE SEQUENCE [LARGE SCALE GENOMIC DNA]</scope>
    <source>
        <strain evidence="3">DT28</strain>
    </source>
</reference>
<dbReference type="Pfam" id="PF01584">
    <property type="entry name" value="CheW"/>
    <property type="match status" value="1"/>
</dbReference>
<dbReference type="InterPro" id="IPR036061">
    <property type="entry name" value="CheW-like_dom_sf"/>
</dbReference>
<feature type="domain" description="CheW-like" evidence="1">
    <location>
        <begin position="9"/>
        <end position="157"/>
    </location>
</feature>